<dbReference type="InterPro" id="IPR057670">
    <property type="entry name" value="SH3_retrovirus"/>
</dbReference>
<dbReference type="GO" id="GO:0046872">
    <property type="term" value="F:metal ion binding"/>
    <property type="evidence" value="ECO:0007669"/>
    <property type="project" value="UniProtKB-KW"/>
</dbReference>
<keyword evidence="8" id="KW-0808">Transferase</keyword>
<dbReference type="PANTHER" id="PTHR42648:SF11">
    <property type="entry name" value="TRANSPOSON TY4-P GAG-POL POLYPROTEIN"/>
    <property type="match status" value="1"/>
</dbReference>
<proteinExistence type="predicted"/>
<feature type="compositionally biased region" description="Low complexity" evidence="10">
    <location>
        <begin position="551"/>
        <end position="566"/>
    </location>
</feature>
<dbReference type="InterPro" id="IPR012337">
    <property type="entry name" value="RNaseH-like_sf"/>
</dbReference>
<feature type="compositionally biased region" description="Basic and acidic residues" evidence="10">
    <location>
        <begin position="526"/>
        <end position="543"/>
    </location>
</feature>
<dbReference type="GO" id="GO:0004519">
    <property type="term" value="F:endonuclease activity"/>
    <property type="evidence" value="ECO:0007669"/>
    <property type="project" value="UniProtKB-KW"/>
</dbReference>
<dbReference type="PANTHER" id="PTHR42648">
    <property type="entry name" value="TRANSPOSASE, PUTATIVE-RELATED"/>
    <property type="match status" value="1"/>
</dbReference>
<evidence type="ECO:0000313" key="13">
    <source>
        <dbReference type="EMBL" id="KAE9343259.1"/>
    </source>
</evidence>
<evidence type="ECO:0000256" key="10">
    <source>
        <dbReference type="SAM" id="MobiDB-lite"/>
    </source>
</evidence>
<keyword evidence="6" id="KW-0229">DNA integration</keyword>
<reference evidence="12 14" key="1">
    <citation type="submission" date="2018-09" db="EMBL/GenBank/DDBJ databases">
        <title>Genomic investigation of the strawberry pathogen Phytophthora fragariae indicates pathogenicity is determined by transcriptional variation in three key races.</title>
        <authorList>
            <person name="Adams T.M."/>
            <person name="Armitage A.D."/>
            <person name="Sobczyk M.K."/>
            <person name="Bates H.J."/>
            <person name="Dunwell J.M."/>
            <person name="Nellist C.F."/>
            <person name="Harrison R.J."/>
        </authorList>
    </citation>
    <scope>NUCLEOTIDE SEQUENCE [LARGE SCALE GENOMIC DNA]</scope>
    <source>
        <strain evidence="12 14">SCRP249</strain>
        <strain evidence="13 15">SCRP333</strain>
    </source>
</reference>
<sequence length="598" mass="66181">MRWTGALGDENNLPVPVPMLMTRRVSQGGDTCMMWMLDNGSGVHVCTNRQAFACMEEHCMQFVDWEGHIGCGQHRGLVHLRAANALDEYGGDVTIELPDTRFTPNGTTNILSQELLEKEGCMPSYPPSEDVDGRKHWFTRDEADPSNILMWHMKFAHMNTQALRQAFEANVVDGMDLKACDFEQPLKCIACAVTKAKRMACKRHSGKRPKMPYERLMSDVCYVGLQTPGKAKYFQLIEDEASRFKWVFMLKKKSEAALNVIKLILRLEKKHVILTFSCDQGRVFVNVALTTFLEEHGVRLLTTNAYTPEENCLVEKLNGVLLSKVSAVQEAAKLPACLWGEVLSYVVYVDNRSITKALCNMTPHEKLLGVKPNVSSVAFYHIPKPKQRNKLEMRAKPAIFLGYAEELIGYRLMDLMTGALIECRSVTWREDLTVDADYLEKLVARRYYGKVVELPKNLPYVSLPAQQVGDTSVVVDLGESGAQNQVEGAKSQAVADSNDSDVSMADSDGSEVSDDSMNGDTAVPSLDHDDMYRGEDDVVREEQVGAGEILDGAASADATGSAVVGAPAGTSTDNDGAATALRRSSRGRRPSRRYKADT</sequence>
<dbReference type="Proteomes" id="UP000434957">
    <property type="component" value="Unassembled WGS sequence"/>
</dbReference>
<dbReference type="EMBL" id="QXFT01000464">
    <property type="protein sequence ID" value="KAE9343259.1"/>
    <property type="molecule type" value="Genomic_DNA"/>
</dbReference>
<dbReference type="GO" id="GO:0003887">
    <property type="term" value="F:DNA-directed DNA polymerase activity"/>
    <property type="evidence" value="ECO:0007669"/>
    <property type="project" value="UniProtKB-KW"/>
</dbReference>
<keyword evidence="1" id="KW-0540">Nuclease</keyword>
<evidence type="ECO:0000256" key="1">
    <source>
        <dbReference type="ARBA" id="ARBA00022722"/>
    </source>
</evidence>
<feature type="region of interest" description="Disordered" evidence="10">
    <location>
        <begin position="488"/>
        <end position="598"/>
    </location>
</feature>
<keyword evidence="9" id="KW-0233">DNA recombination</keyword>
<keyword evidence="5" id="KW-0460">Magnesium</keyword>
<evidence type="ECO:0000256" key="5">
    <source>
        <dbReference type="ARBA" id="ARBA00022842"/>
    </source>
</evidence>
<feature type="domain" description="Integrase catalytic" evidence="11">
    <location>
        <begin position="208"/>
        <end position="371"/>
    </location>
</feature>
<accession>A0A6A3M4I4</accession>
<dbReference type="GO" id="GO:0015074">
    <property type="term" value="P:DNA integration"/>
    <property type="evidence" value="ECO:0007669"/>
    <property type="project" value="UniProtKB-KW"/>
</dbReference>
<dbReference type="GO" id="GO:0006310">
    <property type="term" value="P:DNA recombination"/>
    <property type="evidence" value="ECO:0007669"/>
    <property type="project" value="UniProtKB-KW"/>
</dbReference>
<evidence type="ECO:0000256" key="9">
    <source>
        <dbReference type="ARBA" id="ARBA00023172"/>
    </source>
</evidence>
<evidence type="ECO:0000256" key="8">
    <source>
        <dbReference type="ARBA" id="ARBA00022932"/>
    </source>
</evidence>
<dbReference type="PROSITE" id="PS50994">
    <property type="entry name" value="INTEGRASE"/>
    <property type="match status" value="1"/>
</dbReference>
<dbReference type="InterPro" id="IPR039537">
    <property type="entry name" value="Retrotran_Ty1/copia-like"/>
</dbReference>
<keyword evidence="4" id="KW-0378">Hydrolase</keyword>
<dbReference type="InterPro" id="IPR036397">
    <property type="entry name" value="RNaseH_sf"/>
</dbReference>
<dbReference type="AlphaFoldDB" id="A0A6A3M4I4"/>
<keyword evidence="8" id="KW-0548">Nucleotidyltransferase</keyword>
<keyword evidence="8" id="KW-0239">DNA-directed DNA polymerase</keyword>
<dbReference type="Proteomes" id="UP000429607">
    <property type="component" value="Unassembled WGS sequence"/>
</dbReference>
<comment type="caution">
    <text evidence="12">The sequence shown here is derived from an EMBL/GenBank/DDBJ whole genome shotgun (WGS) entry which is preliminary data.</text>
</comment>
<name>A0A6A3M4I4_9STRA</name>
<keyword evidence="15" id="KW-1185">Reference proteome</keyword>
<dbReference type="GO" id="GO:0003964">
    <property type="term" value="F:RNA-directed DNA polymerase activity"/>
    <property type="evidence" value="ECO:0007669"/>
    <property type="project" value="UniProtKB-KW"/>
</dbReference>
<protein>
    <recommendedName>
        <fullName evidence="11">Integrase catalytic domain-containing protein</fullName>
    </recommendedName>
</protein>
<evidence type="ECO:0000256" key="6">
    <source>
        <dbReference type="ARBA" id="ARBA00022908"/>
    </source>
</evidence>
<dbReference type="SUPFAM" id="SSF53098">
    <property type="entry name" value="Ribonuclease H-like"/>
    <property type="match status" value="1"/>
</dbReference>
<keyword evidence="7" id="KW-0695">RNA-directed DNA polymerase</keyword>
<evidence type="ECO:0000313" key="15">
    <source>
        <dbReference type="Proteomes" id="UP000434957"/>
    </source>
</evidence>
<keyword evidence="2" id="KW-0479">Metal-binding</keyword>
<evidence type="ECO:0000256" key="3">
    <source>
        <dbReference type="ARBA" id="ARBA00022759"/>
    </source>
</evidence>
<evidence type="ECO:0000256" key="2">
    <source>
        <dbReference type="ARBA" id="ARBA00022723"/>
    </source>
</evidence>
<evidence type="ECO:0000256" key="4">
    <source>
        <dbReference type="ARBA" id="ARBA00022801"/>
    </source>
</evidence>
<dbReference type="Pfam" id="PF25597">
    <property type="entry name" value="SH3_retrovirus"/>
    <property type="match status" value="1"/>
</dbReference>
<dbReference type="GO" id="GO:0016787">
    <property type="term" value="F:hydrolase activity"/>
    <property type="evidence" value="ECO:0007669"/>
    <property type="project" value="UniProtKB-KW"/>
</dbReference>
<dbReference type="EMBL" id="QXFV01000768">
    <property type="protein sequence ID" value="KAE9027031.1"/>
    <property type="molecule type" value="Genomic_DNA"/>
</dbReference>
<dbReference type="InterPro" id="IPR001584">
    <property type="entry name" value="Integrase_cat-core"/>
</dbReference>
<keyword evidence="3" id="KW-0255">Endonuclease</keyword>
<evidence type="ECO:0000259" key="11">
    <source>
        <dbReference type="PROSITE" id="PS50994"/>
    </source>
</evidence>
<dbReference type="Gene3D" id="3.30.420.10">
    <property type="entry name" value="Ribonuclease H-like superfamily/Ribonuclease H"/>
    <property type="match status" value="1"/>
</dbReference>
<evidence type="ECO:0000313" key="14">
    <source>
        <dbReference type="Proteomes" id="UP000429607"/>
    </source>
</evidence>
<evidence type="ECO:0000313" key="12">
    <source>
        <dbReference type="EMBL" id="KAE9027031.1"/>
    </source>
</evidence>
<evidence type="ECO:0000256" key="7">
    <source>
        <dbReference type="ARBA" id="ARBA00022918"/>
    </source>
</evidence>
<gene>
    <name evidence="12" type="ORF">PR001_g12065</name>
    <name evidence="13" type="ORF">PR003_g9063</name>
</gene>
<organism evidence="12 14">
    <name type="scientific">Phytophthora rubi</name>
    <dbReference type="NCBI Taxonomy" id="129364"/>
    <lineage>
        <taxon>Eukaryota</taxon>
        <taxon>Sar</taxon>
        <taxon>Stramenopiles</taxon>
        <taxon>Oomycota</taxon>
        <taxon>Peronosporomycetes</taxon>
        <taxon>Peronosporales</taxon>
        <taxon>Peronosporaceae</taxon>
        <taxon>Phytophthora</taxon>
    </lineage>
</organism>
<feature type="compositionally biased region" description="Basic residues" evidence="10">
    <location>
        <begin position="583"/>
        <end position="598"/>
    </location>
</feature>
<dbReference type="GO" id="GO:0003676">
    <property type="term" value="F:nucleic acid binding"/>
    <property type="evidence" value="ECO:0007669"/>
    <property type="project" value="InterPro"/>
</dbReference>